<dbReference type="PANTHER" id="PTHR23291:SF50">
    <property type="entry name" value="PROTEIN LIFEGUARD 4"/>
    <property type="match status" value="1"/>
</dbReference>
<feature type="transmembrane region" description="Helical" evidence="6">
    <location>
        <begin position="29"/>
        <end position="54"/>
    </location>
</feature>
<evidence type="ECO:0000256" key="1">
    <source>
        <dbReference type="ARBA" id="ARBA00004141"/>
    </source>
</evidence>
<feature type="transmembrane region" description="Helical" evidence="6">
    <location>
        <begin position="166"/>
        <end position="183"/>
    </location>
</feature>
<gene>
    <name evidence="7" type="ORF">FDT80_14025</name>
</gene>
<keyword evidence="5 6" id="KW-0472">Membrane</keyword>
<feature type="transmembrane region" description="Helical" evidence="6">
    <location>
        <begin position="135"/>
        <end position="154"/>
    </location>
</feature>
<evidence type="ECO:0000313" key="8">
    <source>
        <dbReference type="Proteomes" id="UP000309550"/>
    </source>
</evidence>
<sequence length="258" mass="27525">MADVNTIRTTAGSRAAQIDEGLRAHMNKVYGTMSVGMLITFAAAWAISGLAVTTDPALAAAQIGSDKYLTSLGAALYMSPLKWVVMFAPLAFVFGLGAGINRISAATAQLLFYVFAAVMGISISSIFLVFTGYSIAQIFLITSIAFASLSLWGYTTKKDISGWGSFLIMGVVGLIVASIVNIFLGSPAIMFAISALGVLIFAGLTAYDTQQIKNEYLAHAGQGDTEWLGKSAIMGSLRLYLDFINMFMMLLQLFGNRE</sequence>
<dbReference type="RefSeq" id="WP_138662923.1">
    <property type="nucleotide sequence ID" value="NZ_VANS01000003.1"/>
</dbReference>
<keyword evidence="8" id="KW-1185">Reference proteome</keyword>
<dbReference type="EMBL" id="VANS01000003">
    <property type="protein sequence ID" value="TMM51853.1"/>
    <property type="molecule type" value="Genomic_DNA"/>
</dbReference>
<dbReference type="PANTHER" id="PTHR23291">
    <property type="entry name" value="BAX INHIBITOR-RELATED"/>
    <property type="match status" value="1"/>
</dbReference>
<dbReference type="Pfam" id="PF01027">
    <property type="entry name" value="Bax1-I"/>
    <property type="match status" value="1"/>
</dbReference>
<dbReference type="AlphaFoldDB" id="A0A5S3PDA9"/>
<comment type="subcellular location">
    <subcellularLocation>
        <location evidence="1">Membrane</location>
        <topology evidence="1">Multi-pass membrane protein</topology>
    </subcellularLocation>
</comment>
<feature type="transmembrane region" description="Helical" evidence="6">
    <location>
        <begin position="189"/>
        <end position="207"/>
    </location>
</feature>
<evidence type="ECO:0000313" key="7">
    <source>
        <dbReference type="EMBL" id="TMM51853.1"/>
    </source>
</evidence>
<comment type="similarity">
    <text evidence="2 6">Belongs to the BI1 family.</text>
</comment>
<accession>A0A5S3PDA9</accession>
<protein>
    <submittedName>
        <fullName evidence="7">Bax inhibitor-1/YccA family protein</fullName>
    </submittedName>
</protein>
<feature type="transmembrane region" description="Helical" evidence="6">
    <location>
        <begin position="74"/>
        <end position="98"/>
    </location>
</feature>
<reference evidence="7 8" key="1">
    <citation type="submission" date="2019-05" db="EMBL/GenBank/DDBJ databases">
        <title>Sulfitobacter sabulilitoris sp. nov., isolated from a marine sand.</title>
        <authorList>
            <person name="Yoon J.-H."/>
        </authorList>
    </citation>
    <scope>NUCLEOTIDE SEQUENCE [LARGE SCALE GENOMIC DNA]</scope>
    <source>
        <strain evidence="7 8">HSMS-29</strain>
    </source>
</reference>
<dbReference type="CDD" id="cd10432">
    <property type="entry name" value="BI-1-like_bacterial"/>
    <property type="match status" value="1"/>
</dbReference>
<keyword evidence="4 6" id="KW-1133">Transmembrane helix</keyword>
<evidence type="ECO:0000256" key="6">
    <source>
        <dbReference type="RuleBase" id="RU004379"/>
    </source>
</evidence>
<organism evidence="7 8">
    <name type="scientific">Sulfitobacter sabulilitoris</name>
    <dbReference type="NCBI Taxonomy" id="2562655"/>
    <lineage>
        <taxon>Bacteria</taxon>
        <taxon>Pseudomonadati</taxon>
        <taxon>Pseudomonadota</taxon>
        <taxon>Alphaproteobacteria</taxon>
        <taxon>Rhodobacterales</taxon>
        <taxon>Roseobacteraceae</taxon>
        <taxon>Sulfitobacter</taxon>
    </lineage>
</organism>
<name>A0A5S3PDA9_9RHOB</name>
<feature type="transmembrane region" description="Helical" evidence="6">
    <location>
        <begin position="110"/>
        <end position="129"/>
    </location>
</feature>
<dbReference type="GO" id="GO:0005886">
    <property type="term" value="C:plasma membrane"/>
    <property type="evidence" value="ECO:0007669"/>
    <property type="project" value="TreeGrafter"/>
</dbReference>
<proteinExistence type="inferred from homology"/>
<dbReference type="InterPro" id="IPR006214">
    <property type="entry name" value="Bax_inhibitor_1-related"/>
</dbReference>
<dbReference type="OrthoDB" id="9793828at2"/>
<comment type="caution">
    <text evidence="7">The sequence shown here is derived from an EMBL/GenBank/DDBJ whole genome shotgun (WGS) entry which is preliminary data.</text>
</comment>
<evidence type="ECO:0000256" key="5">
    <source>
        <dbReference type="ARBA" id="ARBA00023136"/>
    </source>
</evidence>
<evidence type="ECO:0000256" key="4">
    <source>
        <dbReference type="ARBA" id="ARBA00022989"/>
    </source>
</evidence>
<evidence type="ECO:0000256" key="3">
    <source>
        <dbReference type="ARBA" id="ARBA00022692"/>
    </source>
</evidence>
<keyword evidence="3 6" id="KW-0812">Transmembrane</keyword>
<evidence type="ECO:0000256" key="2">
    <source>
        <dbReference type="ARBA" id="ARBA00010350"/>
    </source>
</evidence>
<dbReference type="Proteomes" id="UP000309550">
    <property type="component" value="Unassembled WGS sequence"/>
</dbReference>